<organism evidence="4 5">
    <name type="scientific">Sanguibacter keddieii (strain ATCC 51767 / DSM 10542 / NCFB 3025 / ST-74)</name>
    <dbReference type="NCBI Taxonomy" id="446469"/>
    <lineage>
        <taxon>Bacteria</taxon>
        <taxon>Bacillati</taxon>
        <taxon>Actinomycetota</taxon>
        <taxon>Actinomycetes</taxon>
        <taxon>Micrococcales</taxon>
        <taxon>Sanguibacteraceae</taxon>
        <taxon>Sanguibacter</taxon>
    </lineage>
</organism>
<sequence>MTTPTSLRRTTAVAAISVGALLASGTVAAADEHSAAQTAASGARPVAELTLHGDSMVHTFDTSAPGDSVEGTWVLANRGTLGTAFDGVFTPVDEHSRSLAGALGVEYGLTDENGTVTSWAQAGTLAAPVSYADAHGGGAFISGAETTVIPVRLTLVDPKILEGDPGDDHTVGATFSINYLSPGGDGGAGDGDGDGDDAADGGAPAPEASERDDGILATTGAQVLGWLLLALAAVTVGTRLRRRRSAD</sequence>
<feature type="transmembrane region" description="Helical" evidence="2">
    <location>
        <begin position="223"/>
        <end position="240"/>
    </location>
</feature>
<evidence type="ECO:0000256" key="1">
    <source>
        <dbReference type="SAM" id="MobiDB-lite"/>
    </source>
</evidence>
<evidence type="ECO:0000256" key="3">
    <source>
        <dbReference type="SAM" id="SignalP"/>
    </source>
</evidence>
<dbReference type="AlphaFoldDB" id="D1BGE0"/>
<dbReference type="EMBL" id="CP001819">
    <property type="protein sequence ID" value="ACZ23657.1"/>
    <property type="molecule type" value="Genomic_DNA"/>
</dbReference>
<evidence type="ECO:0000256" key="2">
    <source>
        <dbReference type="SAM" id="Phobius"/>
    </source>
</evidence>
<evidence type="ECO:0008006" key="6">
    <source>
        <dbReference type="Google" id="ProtNLM"/>
    </source>
</evidence>
<keyword evidence="2" id="KW-0472">Membrane</keyword>
<proteinExistence type="predicted"/>
<protein>
    <recommendedName>
        <fullName evidence="6">Gram-positive cocci surface proteins LPxTG domain-containing protein</fullName>
    </recommendedName>
</protein>
<gene>
    <name evidence="4" type="ordered locus">Sked_37740</name>
</gene>
<accession>D1BGE0</accession>
<evidence type="ECO:0000313" key="4">
    <source>
        <dbReference type="EMBL" id="ACZ23657.1"/>
    </source>
</evidence>
<dbReference type="OrthoDB" id="5149174at2"/>
<name>D1BGE0_SANKS</name>
<evidence type="ECO:0000313" key="5">
    <source>
        <dbReference type="Proteomes" id="UP000000322"/>
    </source>
</evidence>
<dbReference type="KEGG" id="ske:Sked_37740"/>
<dbReference type="Proteomes" id="UP000000322">
    <property type="component" value="Chromosome"/>
</dbReference>
<feature type="region of interest" description="Disordered" evidence="1">
    <location>
        <begin position="182"/>
        <end position="214"/>
    </location>
</feature>
<keyword evidence="5" id="KW-1185">Reference proteome</keyword>
<keyword evidence="2" id="KW-1133">Transmembrane helix</keyword>
<keyword evidence="3" id="KW-0732">Signal</keyword>
<feature type="signal peptide" evidence="3">
    <location>
        <begin position="1"/>
        <end position="29"/>
    </location>
</feature>
<keyword evidence="2" id="KW-0812">Transmembrane</keyword>
<reference evidence="4 5" key="1">
    <citation type="journal article" date="2009" name="Stand. Genomic Sci.">
        <title>Complete genome sequence of Sanguibacter keddieii type strain (ST-74).</title>
        <authorList>
            <person name="Ivanova N."/>
            <person name="Sikorski J."/>
            <person name="Sims D."/>
            <person name="Brettin T."/>
            <person name="Detter J.C."/>
            <person name="Han C."/>
            <person name="Lapidus A."/>
            <person name="Copeland A."/>
            <person name="Glavina Del Rio T."/>
            <person name="Nolan M."/>
            <person name="Chen F."/>
            <person name="Lucas S."/>
            <person name="Tice H."/>
            <person name="Cheng J.F."/>
            <person name="Bruce D."/>
            <person name="Goodwin L."/>
            <person name="Pitluck S."/>
            <person name="Pati A."/>
            <person name="Mavromatis K."/>
            <person name="Chen A."/>
            <person name="Palaniappan K."/>
            <person name="D'haeseleer P."/>
            <person name="Chain P."/>
            <person name="Bristow J."/>
            <person name="Eisen J.A."/>
            <person name="Markowitz V."/>
            <person name="Hugenholtz P."/>
            <person name="Goker M."/>
            <person name="Pukall R."/>
            <person name="Klenk H.P."/>
            <person name="Kyrpides N.C."/>
        </authorList>
    </citation>
    <scope>NUCLEOTIDE SEQUENCE [LARGE SCALE GENOMIC DNA]</scope>
    <source>
        <strain evidence="5">ATCC 51767 / DSM 10542 / NCFB 3025 / ST-74</strain>
    </source>
</reference>
<dbReference type="RefSeq" id="WP_012868725.1">
    <property type="nucleotide sequence ID" value="NC_013521.1"/>
</dbReference>
<feature type="chain" id="PRO_5003020468" description="Gram-positive cocci surface proteins LPxTG domain-containing protein" evidence="3">
    <location>
        <begin position="30"/>
        <end position="247"/>
    </location>
</feature>
<dbReference type="HOGENOM" id="CLU_1123883_0_0_11"/>